<evidence type="ECO:0000313" key="2">
    <source>
        <dbReference type="EMBL" id="VEL28004.1"/>
    </source>
</evidence>
<keyword evidence="3" id="KW-1185">Reference proteome</keyword>
<gene>
    <name evidence="2" type="ORF">PXEA_LOCUS21444</name>
</gene>
<protein>
    <submittedName>
        <fullName evidence="2">Uncharacterized protein</fullName>
    </submittedName>
</protein>
<evidence type="ECO:0000256" key="1">
    <source>
        <dbReference type="SAM" id="MobiDB-lite"/>
    </source>
</evidence>
<accession>A0A448X4Q7</accession>
<feature type="non-terminal residue" evidence="2">
    <location>
        <position position="135"/>
    </location>
</feature>
<dbReference type="AlphaFoldDB" id="A0A448X4Q7"/>
<reference evidence="2" key="1">
    <citation type="submission" date="2018-11" db="EMBL/GenBank/DDBJ databases">
        <authorList>
            <consortium name="Pathogen Informatics"/>
        </authorList>
    </citation>
    <scope>NUCLEOTIDE SEQUENCE</scope>
</reference>
<feature type="region of interest" description="Disordered" evidence="1">
    <location>
        <begin position="1"/>
        <end position="56"/>
    </location>
</feature>
<proteinExistence type="predicted"/>
<feature type="region of interest" description="Disordered" evidence="1">
    <location>
        <begin position="106"/>
        <end position="135"/>
    </location>
</feature>
<dbReference type="EMBL" id="CAAALY010091662">
    <property type="protein sequence ID" value="VEL28004.1"/>
    <property type="molecule type" value="Genomic_DNA"/>
</dbReference>
<comment type="caution">
    <text evidence="2">The sequence shown here is derived from an EMBL/GenBank/DDBJ whole genome shotgun (WGS) entry which is preliminary data.</text>
</comment>
<organism evidence="2 3">
    <name type="scientific">Protopolystoma xenopodis</name>
    <dbReference type="NCBI Taxonomy" id="117903"/>
    <lineage>
        <taxon>Eukaryota</taxon>
        <taxon>Metazoa</taxon>
        <taxon>Spiralia</taxon>
        <taxon>Lophotrochozoa</taxon>
        <taxon>Platyhelminthes</taxon>
        <taxon>Monogenea</taxon>
        <taxon>Polyopisthocotylea</taxon>
        <taxon>Polystomatidea</taxon>
        <taxon>Polystomatidae</taxon>
        <taxon>Protopolystoma</taxon>
    </lineage>
</organism>
<dbReference type="Proteomes" id="UP000784294">
    <property type="component" value="Unassembled WGS sequence"/>
</dbReference>
<evidence type="ECO:0000313" key="3">
    <source>
        <dbReference type="Proteomes" id="UP000784294"/>
    </source>
</evidence>
<sequence length="135" mass="13368">MVPRPCIAGTPATTDRGATPAISLPKSSAAHTAPLVTPLPQSQFQTPQSGAATSTIPSQSTKVLLTPASLIHQGLSQTSAALLLTTSSSALSAGLPIVAGTTLVSHSSPLLTSTPPTSSAMLKPSSEPSSSSCPI</sequence>
<name>A0A448X4Q7_9PLAT</name>
<feature type="compositionally biased region" description="Polar residues" evidence="1">
    <location>
        <begin position="39"/>
        <end position="56"/>
    </location>
</feature>